<comment type="subcellular location">
    <subcellularLocation>
        <location evidence="5">Cytoplasm</location>
    </subcellularLocation>
</comment>
<dbReference type="Proteomes" id="UP000188603">
    <property type="component" value="Chromosome"/>
</dbReference>
<dbReference type="FunFam" id="2.60.40.4380:FF:000002">
    <property type="entry name" value="Translational regulator CsrA"/>
    <property type="match status" value="1"/>
</dbReference>
<feature type="region of interest" description="Disordered" evidence="6">
    <location>
        <begin position="53"/>
        <end position="87"/>
    </location>
</feature>
<dbReference type="InterPro" id="IPR003751">
    <property type="entry name" value="CsrA"/>
</dbReference>
<keyword evidence="4 5" id="KW-0694">RNA-binding</keyword>
<gene>
    <name evidence="5" type="primary">csrA</name>
    <name evidence="7" type="ORF">B0W44_16380</name>
</gene>
<comment type="subunit">
    <text evidence="5">Homodimer; the beta-strands of each monomer intercalate to form a hydrophobic core, while the alpha-helices form wings that extend away from the core.</text>
</comment>
<dbReference type="PANTHER" id="PTHR34984">
    <property type="entry name" value="CARBON STORAGE REGULATOR"/>
    <property type="match status" value="1"/>
</dbReference>
<reference evidence="7 8" key="1">
    <citation type="journal article" date="2015" name="Int. J. Syst. Evol. Microbiol.">
        <title>Novibacillus thermophilus gen. nov., sp. nov., a Gram-staining-negative and moderately thermophilic member of the family Thermoactinomycetaceae.</title>
        <authorList>
            <person name="Yang G."/>
            <person name="Chen J."/>
            <person name="Zhou S."/>
        </authorList>
    </citation>
    <scope>NUCLEOTIDE SEQUENCE [LARGE SCALE GENOMIC DNA]</scope>
    <source>
        <strain evidence="7 8">SG-1</strain>
    </source>
</reference>
<keyword evidence="3 5" id="KW-0810">Translation regulation</keyword>
<evidence type="ECO:0000256" key="4">
    <source>
        <dbReference type="ARBA" id="ARBA00022884"/>
    </source>
</evidence>
<keyword evidence="1 5" id="KW-0963">Cytoplasm</keyword>
<dbReference type="GO" id="GO:0048027">
    <property type="term" value="F:mRNA 5'-UTR binding"/>
    <property type="evidence" value="ECO:0007669"/>
    <property type="project" value="UniProtKB-UniRule"/>
</dbReference>
<name>A0A1U9KAT0_9BACL</name>
<dbReference type="OrthoDB" id="9809061at2"/>
<organism evidence="7 8">
    <name type="scientific">Novibacillus thermophilus</name>
    <dbReference type="NCBI Taxonomy" id="1471761"/>
    <lineage>
        <taxon>Bacteria</taxon>
        <taxon>Bacillati</taxon>
        <taxon>Bacillota</taxon>
        <taxon>Bacilli</taxon>
        <taxon>Bacillales</taxon>
        <taxon>Thermoactinomycetaceae</taxon>
        <taxon>Novibacillus</taxon>
    </lineage>
</organism>
<dbReference type="SUPFAM" id="SSF117130">
    <property type="entry name" value="CsrA-like"/>
    <property type="match status" value="1"/>
</dbReference>
<dbReference type="GO" id="GO:0006109">
    <property type="term" value="P:regulation of carbohydrate metabolic process"/>
    <property type="evidence" value="ECO:0007669"/>
    <property type="project" value="InterPro"/>
</dbReference>
<evidence type="ECO:0000256" key="2">
    <source>
        <dbReference type="ARBA" id="ARBA00022491"/>
    </source>
</evidence>
<dbReference type="GO" id="GO:0045947">
    <property type="term" value="P:negative regulation of translational initiation"/>
    <property type="evidence" value="ECO:0007669"/>
    <property type="project" value="UniProtKB-UniRule"/>
</dbReference>
<dbReference type="GO" id="GO:0006402">
    <property type="term" value="P:mRNA catabolic process"/>
    <property type="evidence" value="ECO:0007669"/>
    <property type="project" value="InterPro"/>
</dbReference>
<dbReference type="GO" id="GO:0005829">
    <property type="term" value="C:cytosol"/>
    <property type="evidence" value="ECO:0007669"/>
    <property type="project" value="TreeGrafter"/>
</dbReference>
<proteinExistence type="inferred from homology"/>
<evidence type="ECO:0000313" key="8">
    <source>
        <dbReference type="Proteomes" id="UP000188603"/>
    </source>
</evidence>
<comment type="function">
    <text evidence="5">A translational regulator that binds mRNA to regulate translation initiation and/or mRNA stability. Usually binds in the 5'-UTR at or near the Shine-Dalgarno sequence preventing ribosome-binding, thus repressing translation. Its main target seems to be the major flagellin gene, while its function is anatagonized by FliW.</text>
</comment>
<evidence type="ECO:0000256" key="3">
    <source>
        <dbReference type="ARBA" id="ARBA00022845"/>
    </source>
</evidence>
<accession>A0A1U9KAT0</accession>
<evidence type="ECO:0000256" key="1">
    <source>
        <dbReference type="ARBA" id="ARBA00022490"/>
    </source>
</evidence>
<dbReference type="Pfam" id="PF02599">
    <property type="entry name" value="CsrA"/>
    <property type="match status" value="1"/>
</dbReference>
<dbReference type="Gene3D" id="2.60.40.4380">
    <property type="entry name" value="Translational regulator CsrA"/>
    <property type="match status" value="1"/>
</dbReference>
<dbReference type="STRING" id="1471761.B0W44_16380"/>
<protein>
    <recommendedName>
        <fullName evidence="5">Translational regulator CsrA</fullName>
    </recommendedName>
</protein>
<evidence type="ECO:0000256" key="5">
    <source>
        <dbReference type="HAMAP-Rule" id="MF_00167"/>
    </source>
</evidence>
<evidence type="ECO:0000313" key="7">
    <source>
        <dbReference type="EMBL" id="AQS57093.1"/>
    </source>
</evidence>
<dbReference type="PANTHER" id="PTHR34984:SF1">
    <property type="entry name" value="CARBON STORAGE REGULATOR"/>
    <property type="match status" value="1"/>
</dbReference>
<dbReference type="HAMAP" id="MF_00167">
    <property type="entry name" value="CsrA"/>
    <property type="match status" value="1"/>
</dbReference>
<dbReference type="InterPro" id="IPR036107">
    <property type="entry name" value="CsrA_sf"/>
</dbReference>
<sequence>MLVLRRKVGETLVIDENIEVVVLQVEGDRVKLGIQAPKDVEIVRKELLDAVEEENRRARTGPPSADLLRQLKRVSEDRKGEEQGRGE</sequence>
<evidence type="ECO:0000256" key="6">
    <source>
        <dbReference type="SAM" id="MobiDB-lite"/>
    </source>
</evidence>
<dbReference type="AlphaFoldDB" id="A0A1U9KAT0"/>
<keyword evidence="5" id="KW-1005">Bacterial flagellum biogenesis</keyword>
<dbReference type="NCBIfam" id="TIGR00202">
    <property type="entry name" value="csrA"/>
    <property type="match status" value="1"/>
</dbReference>
<dbReference type="RefSeq" id="WP_077720952.1">
    <property type="nucleotide sequence ID" value="NZ_CP019699.1"/>
</dbReference>
<feature type="compositionally biased region" description="Basic and acidic residues" evidence="6">
    <location>
        <begin position="73"/>
        <end position="87"/>
    </location>
</feature>
<keyword evidence="8" id="KW-1185">Reference proteome</keyword>
<dbReference type="EMBL" id="CP019699">
    <property type="protein sequence ID" value="AQS57093.1"/>
    <property type="molecule type" value="Genomic_DNA"/>
</dbReference>
<keyword evidence="2 5" id="KW-0678">Repressor</keyword>
<comment type="similarity">
    <text evidence="5">Belongs to the CsrA/RsmA family.</text>
</comment>
<dbReference type="KEGG" id="ntr:B0W44_16380"/>
<dbReference type="NCBIfam" id="NF002469">
    <property type="entry name" value="PRK01712.1"/>
    <property type="match status" value="1"/>
</dbReference>
<dbReference type="GO" id="GO:1902208">
    <property type="term" value="P:regulation of bacterial-type flagellum assembly"/>
    <property type="evidence" value="ECO:0007669"/>
    <property type="project" value="UniProtKB-UniRule"/>
</dbReference>
<dbReference type="GO" id="GO:0044781">
    <property type="term" value="P:bacterial-type flagellum organization"/>
    <property type="evidence" value="ECO:0007669"/>
    <property type="project" value="UniProtKB-KW"/>
</dbReference>